<dbReference type="InterPro" id="IPR013126">
    <property type="entry name" value="Hsp_70_fam"/>
</dbReference>
<dbReference type="PANTHER" id="PTHR42749:SF1">
    <property type="entry name" value="CELL SHAPE-DETERMINING PROTEIN MREB"/>
    <property type="match status" value="1"/>
</dbReference>
<organism evidence="4 5">
    <name type="scientific">Photobacterium damselae</name>
    <dbReference type="NCBI Taxonomy" id="38293"/>
    <lineage>
        <taxon>Bacteria</taxon>
        <taxon>Pseudomonadati</taxon>
        <taxon>Pseudomonadota</taxon>
        <taxon>Gammaproteobacteria</taxon>
        <taxon>Vibrionales</taxon>
        <taxon>Vibrionaceae</taxon>
        <taxon>Photobacterium</taxon>
    </lineage>
</organism>
<evidence type="ECO:0000313" key="5">
    <source>
        <dbReference type="Proteomes" id="UP000251647"/>
    </source>
</evidence>
<dbReference type="CDD" id="cd10170">
    <property type="entry name" value="ASKHA_NBD_HSP70"/>
    <property type="match status" value="1"/>
</dbReference>
<evidence type="ECO:0000256" key="1">
    <source>
        <dbReference type="ARBA" id="ARBA00007381"/>
    </source>
</evidence>
<gene>
    <name evidence="4" type="primary">dnaK_2</name>
    <name evidence="4" type="ORF">NCTC11647_01532</name>
</gene>
<sequence>MQETQEHRYSIGIDLGTTHCVLSYVDLNDEDAAVTVMPIPQLTNPGNVEERSQLPSFMYQAHESELAPGDTALPWNAQPKAIVGAMARTLGSKTPIRLISSAKSWLCHGGVNRRDAFLPLNSPDEVAKVSPVEATQNYLEHLADAWNNAHPETPIFDQDVTITVPASFDPAARDLTAEAARNVGFKHLTLLEEPQAAVYSWIKNNDETWRDQVSVGDIVLVVDIGGGTTDLSLVAVTEDDGNLTLNRVAVGDHILLGGDNMDLALAYRLKMKLAQEGKQLQPWQVQAITHACRDAKEDLLNDSELKSVPIVVPSRGSKLLGGTLQTELTQEEVQQTLVEGFFPQTAVEEMPVQTARGALTQMGLPYAQDAAVSRHVASFLSRQSQAVEELFEKYEQVHDGFIRPTAILFNGGVLKSSLLADRLMSIINSWLTTAGSEEAKRLQGLDLDLAVASGASYYGSVRRGKGVRIRGGIASSYYVGIESAMPAIPGMEPPLEALCVAPFGMEEGSEVNVPSQEFGLIIGQPVHFKFFGSTVRREDTAGTHLDWWEPEEMEELPEIQVTLPVTEGRSAGEVVPVKLASRVTELGTLCLEAISTENGQKWQVEFDVRES</sequence>
<dbReference type="PROSITE" id="PS00297">
    <property type="entry name" value="HSP70_1"/>
    <property type="match status" value="1"/>
</dbReference>
<evidence type="ECO:0000313" key="4">
    <source>
        <dbReference type="EMBL" id="SPY28442.1"/>
    </source>
</evidence>
<keyword evidence="3" id="KW-0067">ATP-binding</keyword>
<keyword evidence="4" id="KW-0346">Stress response</keyword>
<dbReference type="Proteomes" id="UP000251647">
    <property type="component" value="Unassembled WGS sequence"/>
</dbReference>
<dbReference type="GO" id="GO:0140662">
    <property type="term" value="F:ATP-dependent protein folding chaperone"/>
    <property type="evidence" value="ECO:0007669"/>
    <property type="project" value="InterPro"/>
</dbReference>
<accession>A0A2T3QP51</accession>
<dbReference type="InterPro" id="IPR043129">
    <property type="entry name" value="ATPase_NBD"/>
</dbReference>
<dbReference type="PRINTS" id="PR00301">
    <property type="entry name" value="HEATSHOCK70"/>
</dbReference>
<keyword evidence="2" id="KW-0547">Nucleotide-binding</keyword>
<comment type="similarity">
    <text evidence="1">Belongs to the heat shock protein 70 family.</text>
</comment>
<name>A0A2T3QP51_PHODM</name>
<dbReference type="PANTHER" id="PTHR42749">
    <property type="entry name" value="CELL SHAPE-DETERMINING PROTEIN MREB"/>
    <property type="match status" value="1"/>
</dbReference>
<dbReference type="GO" id="GO:0005524">
    <property type="term" value="F:ATP binding"/>
    <property type="evidence" value="ECO:0007669"/>
    <property type="project" value="UniProtKB-KW"/>
</dbReference>
<dbReference type="Pfam" id="PF00012">
    <property type="entry name" value="HSP70"/>
    <property type="match status" value="1"/>
</dbReference>
<dbReference type="OrthoDB" id="580874at2"/>
<proteinExistence type="inferred from homology"/>
<dbReference type="Gene3D" id="3.30.420.40">
    <property type="match status" value="2"/>
</dbReference>
<dbReference type="SUPFAM" id="SSF53067">
    <property type="entry name" value="Actin-like ATPase domain"/>
    <property type="match status" value="2"/>
</dbReference>
<dbReference type="InterPro" id="IPR018181">
    <property type="entry name" value="Heat_shock_70_CS"/>
</dbReference>
<reference evidence="4 5" key="1">
    <citation type="submission" date="2018-06" db="EMBL/GenBank/DDBJ databases">
        <authorList>
            <consortium name="Pathogen Informatics"/>
            <person name="Doyle S."/>
        </authorList>
    </citation>
    <scope>NUCLEOTIDE SEQUENCE [LARGE SCALE GENOMIC DNA]</scope>
    <source>
        <strain evidence="4 5">NCTC11647</strain>
    </source>
</reference>
<evidence type="ECO:0000256" key="2">
    <source>
        <dbReference type="ARBA" id="ARBA00022741"/>
    </source>
</evidence>
<dbReference type="PROSITE" id="PS00329">
    <property type="entry name" value="HSP70_2"/>
    <property type="match status" value="1"/>
</dbReference>
<dbReference type="EMBL" id="UATL01000001">
    <property type="protein sequence ID" value="SPY28442.1"/>
    <property type="molecule type" value="Genomic_DNA"/>
</dbReference>
<dbReference type="Gene3D" id="3.90.640.10">
    <property type="entry name" value="Actin, Chain A, domain 4"/>
    <property type="match status" value="1"/>
</dbReference>
<protein>
    <submittedName>
        <fullName evidence="4">Heat shock protein 70</fullName>
    </submittedName>
</protein>
<evidence type="ECO:0000256" key="3">
    <source>
        <dbReference type="ARBA" id="ARBA00022840"/>
    </source>
</evidence>
<dbReference type="AlphaFoldDB" id="A0A2T3QP51"/>